<organism evidence="3 4">
    <name type="scientific">Rhipicephalus sanguineus</name>
    <name type="common">Brown dog tick</name>
    <name type="synonym">Ixodes sanguineus</name>
    <dbReference type="NCBI Taxonomy" id="34632"/>
    <lineage>
        <taxon>Eukaryota</taxon>
        <taxon>Metazoa</taxon>
        <taxon>Ecdysozoa</taxon>
        <taxon>Arthropoda</taxon>
        <taxon>Chelicerata</taxon>
        <taxon>Arachnida</taxon>
        <taxon>Acari</taxon>
        <taxon>Parasitiformes</taxon>
        <taxon>Ixodida</taxon>
        <taxon>Ixodoidea</taxon>
        <taxon>Ixodidae</taxon>
        <taxon>Rhipicephalinae</taxon>
        <taxon>Rhipicephalus</taxon>
        <taxon>Rhipicephalus</taxon>
    </lineage>
</organism>
<evidence type="ECO:0000313" key="4">
    <source>
        <dbReference type="Proteomes" id="UP000821837"/>
    </source>
</evidence>
<dbReference type="EMBL" id="JABSTV010001250">
    <property type="protein sequence ID" value="KAH7956589.1"/>
    <property type="molecule type" value="Genomic_DNA"/>
</dbReference>
<gene>
    <name evidence="3" type="ORF">HPB52_010879</name>
</gene>
<evidence type="ECO:0000256" key="2">
    <source>
        <dbReference type="SAM" id="MobiDB-lite"/>
    </source>
</evidence>
<name>A0A9D4PVJ1_RHISA</name>
<keyword evidence="4" id="KW-1185">Reference proteome</keyword>
<evidence type="ECO:0000256" key="1">
    <source>
        <dbReference type="SAM" id="Coils"/>
    </source>
</evidence>
<keyword evidence="1" id="KW-0175">Coiled coil</keyword>
<dbReference type="InterPro" id="IPR036691">
    <property type="entry name" value="Endo/exonu/phosph_ase_sf"/>
</dbReference>
<dbReference type="SUPFAM" id="SSF56219">
    <property type="entry name" value="DNase I-like"/>
    <property type="match status" value="1"/>
</dbReference>
<feature type="region of interest" description="Disordered" evidence="2">
    <location>
        <begin position="35"/>
        <end position="84"/>
    </location>
</feature>
<feature type="coiled-coil region" evidence="1">
    <location>
        <begin position="91"/>
        <end position="118"/>
    </location>
</feature>
<reference evidence="3" key="1">
    <citation type="journal article" date="2020" name="Cell">
        <title>Large-Scale Comparative Analyses of Tick Genomes Elucidate Their Genetic Diversity and Vector Capacities.</title>
        <authorList>
            <consortium name="Tick Genome and Microbiome Consortium (TIGMIC)"/>
            <person name="Jia N."/>
            <person name="Wang J."/>
            <person name="Shi W."/>
            <person name="Du L."/>
            <person name="Sun Y."/>
            <person name="Zhan W."/>
            <person name="Jiang J.F."/>
            <person name="Wang Q."/>
            <person name="Zhang B."/>
            <person name="Ji P."/>
            <person name="Bell-Sakyi L."/>
            <person name="Cui X.M."/>
            <person name="Yuan T.T."/>
            <person name="Jiang B.G."/>
            <person name="Yang W.F."/>
            <person name="Lam T.T."/>
            <person name="Chang Q.C."/>
            <person name="Ding S.J."/>
            <person name="Wang X.J."/>
            <person name="Zhu J.G."/>
            <person name="Ruan X.D."/>
            <person name="Zhao L."/>
            <person name="Wei J.T."/>
            <person name="Ye R.Z."/>
            <person name="Que T.C."/>
            <person name="Du C.H."/>
            <person name="Zhou Y.H."/>
            <person name="Cheng J.X."/>
            <person name="Dai P.F."/>
            <person name="Guo W.B."/>
            <person name="Han X.H."/>
            <person name="Huang E.J."/>
            <person name="Li L.F."/>
            <person name="Wei W."/>
            <person name="Gao Y.C."/>
            <person name="Liu J.Z."/>
            <person name="Shao H.Z."/>
            <person name="Wang X."/>
            <person name="Wang C.C."/>
            <person name="Yang T.C."/>
            <person name="Huo Q.B."/>
            <person name="Li W."/>
            <person name="Chen H.Y."/>
            <person name="Chen S.E."/>
            <person name="Zhou L.G."/>
            <person name="Ni X.B."/>
            <person name="Tian J.H."/>
            <person name="Sheng Y."/>
            <person name="Liu T."/>
            <person name="Pan Y.S."/>
            <person name="Xia L.Y."/>
            <person name="Li J."/>
            <person name="Zhao F."/>
            <person name="Cao W.C."/>
        </authorList>
    </citation>
    <scope>NUCLEOTIDE SEQUENCE</scope>
    <source>
        <strain evidence="3">Rsan-2018</strain>
    </source>
</reference>
<dbReference type="AlphaFoldDB" id="A0A9D4PVJ1"/>
<protein>
    <submittedName>
        <fullName evidence="3">Uncharacterized protein</fullName>
    </submittedName>
</protein>
<dbReference type="Proteomes" id="UP000821837">
    <property type="component" value="Unassembled WGS sequence"/>
</dbReference>
<evidence type="ECO:0000313" key="3">
    <source>
        <dbReference type="EMBL" id="KAH7956589.1"/>
    </source>
</evidence>
<accession>A0A9D4PVJ1</accession>
<feature type="compositionally biased region" description="Polar residues" evidence="2">
    <location>
        <begin position="45"/>
        <end position="55"/>
    </location>
</feature>
<feature type="region of interest" description="Disordered" evidence="2">
    <location>
        <begin position="121"/>
        <end position="147"/>
    </location>
</feature>
<comment type="caution">
    <text evidence="3">The sequence shown here is derived from an EMBL/GenBank/DDBJ whole genome shotgun (WGS) entry which is preliminary data.</text>
</comment>
<reference evidence="3" key="2">
    <citation type="submission" date="2021-09" db="EMBL/GenBank/DDBJ databases">
        <authorList>
            <person name="Jia N."/>
            <person name="Wang J."/>
            <person name="Shi W."/>
            <person name="Du L."/>
            <person name="Sun Y."/>
            <person name="Zhan W."/>
            <person name="Jiang J."/>
            <person name="Wang Q."/>
            <person name="Zhang B."/>
            <person name="Ji P."/>
            <person name="Sakyi L.B."/>
            <person name="Cui X."/>
            <person name="Yuan T."/>
            <person name="Jiang B."/>
            <person name="Yang W."/>
            <person name="Lam T.T.-Y."/>
            <person name="Chang Q."/>
            <person name="Ding S."/>
            <person name="Wang X."/>
            <person name="Zhu J."/>
            <person name="Ruan X."/>
            <person name="Zhao L."/>
            <person name="Wei J."/>
            <person name="Que T."/>
            <person name="Du C."/>
            <person name="Cheng J."/>
            <person name="Dai P."/>
            <person name="Han X."/>
            <person name="Huang E."/>
            <person name="Gao Y."/>
            <person name="Liu J."/>
            <person name="Shao H."/>
            <person name="Ye R."/>
            <person name="Li L."/>
            <person name="Wei W."/>
            <person name="Wang X."/>
            <person name="Wang C."/>
            <person name="Huo Q."/>
            <person name="Li W."/>
            <person name="Guo W."/>
            <person name="Chen H."/>
            <person name="Chen S."/>
            <person name="Zhou L."/>
            <person name="Zhou L."/>
            <person name="Ni X."/>
            <person name="Tian J."/>
            <person name="Zhou Y."/>
            <person name="Sheng Y."/>
            <person name="Liu T."/>
            <person name="Pan Y."/>
            <person name="Xia L."/>
            <person name="Li J."/>
            <person name="Zhao F."/>
            <person name="Cao W."/>
        </authorList>
    </citation>
    <scope>NUCLEOTIDE SEQUENCE</scope>
    <source>
        <strain evidence="3">Rsan-2018</strain>
        <tissue evidence="3">Larvae</tissue>
    </source>
</reference>
<dbReference type="Gene3D" id="3.60.10.10">
    <property type="entry name" value="Endonuclease/exonuclease/phosphatase"/>
    <property type="match status" value="1"/>
</dbReference>
<sequence length="300" mass="32961">MNVTGHCSSAPACMESVLGNAQGINGNLIDRQDDCTPDARPASGFRSQARITSQGPGDPPTGHLRAVPQVNSWGGMTDPQHLPPSPFFPELSALRKQNALLQRQIAAFTKQVAALELQQQKPVGPPTATPVVEPAAPHPSPPRTHSFPRTRRRLLLQLRGYLIILPIDQTLRLEDRQKRAHLLFRQYRGSLPAVIALQEAGPNPIFPGYCSYIGGTTTNLLAHKSYTAVQVDLDLDLSYDYCMISVLSQKSGAPSIHIFNVYCLPHLQRVTFAELSYRALQAAAWQPLVVVGDFNALRRH</sequence>
<proteinExistence type="predicted"/>